<evidence type="ECO:0000256" key="5">
    <source>
        <dbReference type="HAMAP-Rule" id="MF_00214"/>
    </source>
</evidence>
<accession>A0A9J6R8Y6</accession>
<evidence type="ECO:0000256" key="1">
    <source>
        <dbReference type="ARBA" id="ARBA00001864"/>
    </source>
</evidence>
<feature type="active site" description="Proton donor/acceptor" evidence="5">
    <location>
        <position position="144"/>
    </location>
</feature>
<feature type="binding site" evidence="5">
    <location>
        <position position="214"/>
    </location>
    <ligand>
        <name>3-dehydroquinate</name>
        <dbReference type="ChEBI" id="CHEBI:32364"/>
    </ligand>
</feature>
<organism evidence="6 7">
    <name type="scientific">Natronobacillus azotifigens</name>
    <dbReference type="NCBI Taxonomy" id="472978"/>
    <lineage>
        <taxon>Bacteria</taxon>
        <taxon>Bacillati</taxon>
        <taxon>Bacillota</taxon>
        <taxon>Bacilli</taxon>
        <taxon>Bacillales</taxon>
        <taxon>Bacillaceae</taxon>
        <taxon>Natronobacillus</taxon>
    </lineage>
</organism>
<comment type="function">
    <text evidence="5">Involved in the third step of the chorismate pathway, which leads to the biosynthesis of aromatic amino acids. Catalyzes the cis-dehydration of 3-dehydroquinate (DHQ) and introduces the first double bond of the aromatic ring to yield 3-dehydroshikimate.</text>
</comment>
<dbReference type="InterPro" id="IPR050146">
    <property type="entry name" value="Type-I_3-dehydroquinase"/>
</dbReference>
<dbReference type="RefSeq" id="WP_268778785.1">
    <property type="nucleotide sequence ID" value="NZ_JAPRAT010000003.1"/>
</dbReference>
<evidence type="ECO:0000256" key="2">
    <source>
        <dbReference type="ARBA" id="ARBA00023141"/>
    </source>
</evidence>
<dbReference type="GO" id="GO:0009423">
    <property type="term" value="P:chorismate biosynthetic process"/>
    <property type="evidence" value="ECO:0007669"/>
    <property type="project" value="UniProtKB-UniRule"/>
</dbReference>
<dbReference type="GO" id="GO:0046279">
    <property type="term" value="P:3,4-dihydroxybenzoate biosynthetic process"/>
    <property type="evidence" value="ECO:0007669"/>
    <property type="project" value="TreeGrafter"/>
</dbReference>
<protein>
    <recommendedName>
        <fullName evidence="5">3-dehydroquinate dehydratase</fullName>
        <shortName evidence="5">3-dehydroquinase</shortName>
        <ecNumber evidence="5">4.2.1.10</ecNumber>
    </recommendedName>
    <alternativeName>
        <fullName evidence="5">Type I DHQase</fullName>
    </alternativeName>
    <alternativeName>
        <fullName evidence="5">Type I dehydroquinase</fullName>
        <shortName evidence="5">DHQ1</shortName>
    </alternativeName>
</protein>
<evidence type="ECO:0000313" key="7">
    <source>
        <dbReference type="Proteomes" id="UP001084197"/>
    </source>
</evidence>
<dbReference type="InterPro" id="IPR001381">
    <property type="entry name" value="DHquinase_I"/>
</dbReference>
<comment type="caution">
    <text evidence="5">Lacks conserved residue(s) required for the propagation of feature annotation.</text>
</comment>
<evidence type="ECO:0000256" key="4">
    <source>
        <dbReference type="ARBA" id="ARBA00023270"/>
    </source>
</evidence>
<feature type="binding site" evidence="5">
    <location>
        <position position="237"/>
    </location>
    <ligand>
        <name>3-dehydroquinate</name>
        <dbReference type="ChEBI" id="CHEBI:32364"/>
    </ligand>
</feature>
<proteinExistence type="inferred from homology"/>
<dbReference type="NCBIfam" id="TIGR01093">
    <property type="entry name" value="aroD"/>
    <property type="match status" value="1"/>
</dbReference>
<keyword evidence="2 5" id="KW-0057">Aromatic amino acid biosynthesis</keyword>
<keyword evidence="5" id="KW-0028">Amino-acid biosynthesis</keyword>
<feature type="active site" description="Schiff-base intermediate with substrate" evidence="5">
    <location>
        <position position="171"/>
    </location>
</feature>
<dbReference type="HAMAP" id="MF_00214">
    <property type="entry name" value="AroD"/>
    <property type="match status" value="1"/>
</dbReference>
<feature type="binding site" evidence="5">
    <location>
        <begin position="47"/>
        <end position="49"/>
    </location>
    <ligand>
        <name>3-dehydroquinate</name>
        <dbReference type="ChEBI" id="CHEBI:32364"/>
    </ligand>
</feature>
<feature type="binding site" evidence="5">
    <location>
        <position position="233"/>
    </location>
    <ligand>
        <name>3-dehydroquinate</name>
        <dbReference type="ChEBI" id="CHEBI:32364"/>
    </ligand>
</feature>
<dbReference type="InterPro" id="IPR013785">
    <property type="entry name" value="Aldolase_TIM"/>
</dbReference>
<dbReference type="PANTHER" id="PTHR43699">
    <property type="entry name" value="3-DEHYDROQUINATE DEHYDRATASE"/>
    <property type="match status" value="1"/>
</dbReference>
<dbReference type="EC" id="4.2.1.10" evidence="5"/>
<reference evidence="6" key="1">
    <citation type="submission" date="2022-11" db="EMBL/GenBank/DDBJ databases">
        <title>WGS of Natronobacillus azotifigens 24KS-1, an anaerobic diazotrophic haloalkaliphile from soda-rich habitats.</title>
        <authorList>
            <person name="Sorokin D.Y."/>
            <person name="Merkel A.Y."/>
        </authorList>
    </citation>
    <scope>NUCLEOTIDE SEQUENCE</scope>
    <source>
        <strain evidence="6">24KS-1</strain>
    </source>
</reference>
<dbReference type="FunFam" id="3.20.20.70:FF:000047">
    <property type="entry name" value="3-dehydroquinate dehydratase"/>
    <property type="match status" value="1"/>
</dbReference>
<dbReference type="AlphaFoldDB" id="A0A9J6R8Y6"/>
<comment type="pathway">
    <text evidence="5">Metabolic intermediate biosynthesis; chorismate biosynthesis; chorismate from D-erythrose 4-phosphate and phosphoenolpyruvate: step 3/7.</text>
</comment>
<evidence type="ECO:0000313" key="6">
    <source>
        <dbReference type="EMBL" id="MCZ0702015.1"/>
    </source>
</evidence>
<keyword evidence="4 5" id="KW-0704">Schiff base</keyword>
<dbReference type="SUPFAM" id="SSF51569">
    <property type="entry name" value="Aldolase"/>
    <property type="match status" value="1"/>
</dbReference>
<gene>
    <name evidence="5 6" type="primary">aroD</name>
    <name evidence="6" type="ORF">OWO01_02170</name>
</gene>
<feature type="binding site" evidence="5">
    <location>
        <position position="83"/>
    </location>
    <ligand>
        <name>3-dehydroquinate</name>
        <dbReference type="ChEBI" id="CHEBI:32364"/>
    </ligand>
</feature>
<dbReference type="GO" id="GO:0009073">
    <property type="term" value="P:aromatic amino acid family biosynthetic process"/>
    <property type="evidence" value="ECO:0007669"/>
    <property type="project" value="UniProtKB-KW"/>
</dbReference>
<keyword evidence="7" id="KW-1185">Reference proteome</keyword>
<comment type="caution">
    <text evidence="6">The sequence shown here is derived from an EMBL/GenBank/DDBJ whole genome shotgun (WGS) entry which is preliminary data.</text>
</comment>
<dbReference type="Proteomes" id="UP001084197">
    <property type="component" value="Unassembled WGS sequence"/>
</dbReference>
<dbReference type="PANTHER" id="PTHR43699:SF1">
    <property type="entry name" value="3-DEHYDROQUINATE DEHYDRATASE"/>
    <property type="match status" value="1"/>
</dbReference>
<keyword evidence="3 5" id="KW-0456">Lyase</keyword>
<dbReference type="EMBL" id="JAPRAT010000003">
    <property type="protein sequence ID" value="MCZ0702015.1"/>
    <property type="molecule type" value="Genomic_DNA"/>
</dbReference>
<dbReference type="GO" id="GO:0008652">
    <property type="term" value="P:amino acid biosynthetic process"/>
    <property type="evidence" value="ECO:0007669"/>
    <property type="project" value="UniProtKB-KW"/>
</dbReference>
<dbReference type="GO" id="GO:0003855">
    <property type="term" value="F:3-dehydroquinate dehydratase activity"/>
    <property type="evidence" value="ECO:0007669"/>
    <property type="project" value="UniProtKB-UniRule"/>
</dbReference>
<evidence type="ECO:0000256" key="3">
    <source>
        <dbReference type="ARBA" id="ARBA00023239"/>
    </source>
</evidence>
<dbReference type="Gene3D" id="3.20.20.70">
    <property type="entry name" value="Aldolase class I"/>
    <property type="match status" value="1"/>
</dbReference>
<dbReference type="Pfam" id="PF01487">
    <property type="entry name" value="DHquinase_I"/>
    <property type="match status" value="1"/>
</dbReference>
<sequence length="256" mass="28553">MNKTVQVKGLDIGLDRPKICVPLVGRTTDELVIASKKITTYDIDLVEWRVDFFQEVEQLDQVKKTLVKLRSVISKVPILFTFRTAKEGGEKAISDEYYLELNKEIMQTGQIDLVDIELYTPAPIREQLLKKAQLYDVKTIVSNHDFDKTPPKEEIIARLQQAEVLGADISKIAVMPNKPHDVLTLLSATEEMHRIHTNIPIITMAMGGMGLISRLSGELFGSCLTFAAVDQTSAPGQVSVNELLPILNIINKNIGN</sequence>
<dbReference type="CDD" id="cd00502">
    <property type="entry name" value="DHQase_I"/>
    <property type="match status" value="1"/>
</dbReference>
<comment type="similarity">
    <text evidence="5">Belongs to the type-I 3-dehydroquinase family.</text>
</comment>
<comment type="catalytic activity">
    <reaction evidence="1 5">
        <text>3-dehydroquinate = 3-dehydroshikimate + H2O</text>
        <dbReference type="Rhea" id="RHEA:21096"/>
        <dbReference type="ChEBI" id="CHEBI:15377"/>
        <dbReference type="ChEBI" id="CHEBI:16630"/>
        <dbReference type="ChEBI" id="CHEBI:32364"/>
        <dbReference type="EC" id="4.2.1.10"/>
    </reaction>
</comment>
<comment type="subunit">
    <text evidence="5">Homodimer.</text>
</comment>
<name>A0A9J6R8Y6_9BACI</name>